<organism evidence="1">
    <name type="scientific">Anguilla anguilla</name>
    <name type="common">European freshwater eel</name>
    <name type="synonym">Muraena anguilla</name>
    <dbReference type="NCBI Taxonomy" id="7936"/>
    <lineage>
        <taxon>Eukaryota</taxon>
        <taxon>Metazoa</taxon>
        <taxon>Chordata</taxon>
        <taxon>Craniata</taxon>
        <taxon>Vertebrata</taxon>
        <taxon>Euteleostomi</taxon>
        <taxon>Actinopterygii</taxon>
        <taxon>Neopterygii</taxon>
        <taxon>Teleostei</taxon>
        <taxon>Anguilliformes</taxon>
        <taxon>Anguillidae</taxon>
        <taxon>Anguilla</taxon>
    </lineage>
</organism>
<sequence>MEMSYTHTFAFKLDVDFAPGLYLKWFGIDMSVEMSEVGILYRLYGSLCEA</sequence>
<name>A0A0E9R2P2_ANGAN</name>
<reference evidence="1" key="2">
    <citation type="journal article" date="2015" name="Fish Shellfish Immunol.">
        <title>Early steps in the European eel (Anguilla anguilla)-Vibrio vulnificus interaction in the gills: Role of the RtxA13 toxin.</title>
        <authorList>
            <person name="Callol A."/>
            <person name="Pajuelo D."/>
            <person name="Ebbesson L."/>
            <person name="Teles M."/>
            <person name="MacKenzie S."/>
            <person name="Amaro C."/>
        </authorList>
    </citation>
    <scope>NUCLEOTIDE SEQUENCE</scope>
</reference>
<evidence type="ECO:0000313" key="1">
    <source>
        <dbReference type="EMBL" id="JAH23027.1"/>
    </source>
</evidence>
<proteinExistence type="predicted"/>
<dbReference type="AlphaFoldDB" id="A0A0E9R2P2"/>
<protein>
    <submittedName>
        <fullName evidence="1">Uncharacterized protein</fullName>
    </submittedName>
</protein>
<dbReference type="EMBL" id="GBXM01085550">
    <property type="protein sequence ID" value="JAH23027.1"/>
    <property type="molecule type" value="Transcribed_RNA"/>
</dbReference>
<reference evidence="1" key="1">
    <citation type="submission" date="2014-11" db="EMBL/GenBank/DDBJ databases">
        <authorList>
            <person name="Amaro Gonzalez C."/>
        </authorList>
    </citation>
    <scope>NUCLEOTIDE SEQUENCE</scope>
</reference>
<accession>A0A0E9R2P2</accession>